<keyword evidence="2" id="KW-0004">4Fe-4S</keyword>
<dbReference type="Pfam" id="PF01512">
    <property type="entry name" value="Complex1_51K"/>
    <property type="match status" value="1"/>
</dbReference>
<dbReference type="Gene3D" id="3.40.30.10">
    <property type="entry name" value="Glutaredoxin"/>
    <property type="match status" value="1"/>
</dbReference>
<keyword evidence="3" id="KW-0479">Metal-binding</keyword>
<dbReference type="InterPro" id="IPR036249">
    <property type="entry name" value="Thioredoxin-like_sf"/>
</dbReference>
<dbReference type="PROSITE" id="PS51379">
    <property type="entry name" value="4FE4S_FER_2"/>
    <property type="match status" value="2"/>
</dbReference>
<dbReference type="PROSITE" id="PS00645">
    <property type="entry name" value="COMPLEX1_51K_2"/>
    <property type="match status" value="1"/>
</dbReference>
<proteinExistence type="inferred from homology"/>
<dbReference type="InterPro" id="IPR037225">
    <property type="entry name" value="Nuo51_FMN-bd_sf"/>
</dbReference>
<feature type="non-terminal residue" evidence="7">
    <location>
        <position position="618"/>
    </location>
</feature>
<keyword evidence="4" id="KW-0408">Iron</keyword>
<evidence type="ECO:0000256" key="2">
    <source>
        <dbReference type="ARBA" id="ARBA00022485"/>
    </source>
</evidence>
<dbReference type="InterPro" id="IPR017900">
    <property type="entry name" value="4Fe4S_Fe_S_CS"/>
</dbReference>
<dbReference type="PROSITE" id="PS00198">
    <property type="entry name" value="4FE4S_FER_1"/>
    <property type="match status" value="1"/>
</dbReference>
<reference evidence="7 8" key="1">
    <citation type="submission" date="2019-03" db="EMBL/GenBank/DDBJ databases">
        <title>Metabolic potential of uncultured bacteria and archaea associated with petroleum seepage in deep-sea sediments.</title>
        <authorList>
            <person name="Dong X."/>
            <person name="Hubert C."/>
        </authorList>
    </citation>
    <scope>NUCLEOTIDE SEQUENCE [LARGE SCALE GENOMIC DNA]</scope>
    <source>
        <strain evidence="7">E29_bin28</strain>
    </source>
</reference>
<comment type="similarity">
    <text evidence="1">Belongs to the complex I 51 kDa subunit family.</text>
</comment>
<evidence type="ECO:0000256" key="5">
    <source>
        <dbReference type="ARBA" id="ARBA00023014"/>
    </source>
</evidence>
<comment type="caution">
    <text evidence="7">The sequence shown here is derived from an EMBL/GenBank/DDBJ whole genome shotgun (WGS) entry which is preliminary data.</text>
</comment>
<dbReference type="FunFam" id="3.40.50.11540:FF:000001">
    <property type="entry name" value="NADH dehydrogenase [ubiquinone] flavoprotein 1, mitochondrial"/>
    <property type="match status" value="1"/>
</dbReference>
<dbReference type="SUPFAM" id="SSF142019">
    <property type="entry name" value="Nqo1 FMN-binding domain-like"/>
    <property type="match status" value="1"/>
</dbReference>
<organism evidence="7 8">
    <name type="scientific">Aerophobetes bacterium</name>
    <dbReference type="NCBI Taxonomy" id="2030807"/>
    <lineage>
        <taxon>Bacteria</taxon>
        <taxon>Candidatus Aerophobota</taxon>
    </lineage>
</organism>
<dbReference type="SUPFAM" id="SSF140490">
    <property type="entry name" value="Nqo1C-terminal domain-like"/>
    <property type="match status" value="1"/>
</dbReference>
<dbReference type="Gene3D" id="3.30.70.20">
    <property type="match status" value="1"/>
</dbReference>
<dbReference type="Gene3D" id="3.10.20.600">
    <property type="match status" value="1"/>
</dbReference>
<dbReference type="SUPFAM" id="SSF52833">
    <property type="entry name" value="Thioredoxin-like"/>
    <property type="match status" value="1"/>
</dbReference>
<dbReference type="Pfam" id="PF10589">
    <property type="entry name" value="NADH_4Fe-4S"/>
    <property type="match status" value="1"/>
</dbReference>
<dbReference type="EMBL" id="SOIJ01000173">
    <property type="protein sequence ID" value="TET92834.1"/>
    <property type="molecule type" value="Genomic_DNA"/>
</dbReference>
<evidence type="ECO:0000313" key="8">
    <source>
        <dbReference type="Proteomes" id="UP000316925"/>
    </source>
</evidence>
<dbReference type="GO" id="GO:0051539">
    <property type="term" value="F:4 iron, 4 sulfur cluster binding"/>
    <property type="evidence" value="ECO:0007669"/>
    <property type="project" value="UniProtKB-KW"/>
</dbReference>
<feature type="domain" description="4Fe-4S ferredoxin-type" evidence="6">
    <location>
        <begin position="594"/>
        <end position="618"/>
    </location>
</feature>
<dbReference type="SUPFAM" id="SSF142984">
    <property type="entry name" value="Nqo1 middle domain-like"/>
    <property type="match status" value="1"/>
</dbReference>
<protein>
    <submittedName>
        <fullName evidence="7">NADH-quinone oxidoreductase subunit NuoF</fullName>
    </submittedName>
</protein>
<dbReference type="CDD" id="cd02980">
    <property type="entry name" value="TRX_Fd_family"/>
    <property type="match status" value="1"/>
</dbReference>
<dbReference type="InterPro" id="IPR001949">
    <property type="entry name" value="NADH-UbQ_OxRdtase_51kDa_CS"/>
</dbReference>
<dbReference type="InterPro" id="IPR037207">
    <property type="entry name" value="Nuop51_4Fe4S-bd_sf"/>
</dbReference>
<dbReference type="SUPFAM" id="SSF54862">
    <property type="entry name" value="4Fe-4S ferredoxins"/>
    <property type="match status" value="1"/>
</dbReference>
<evidence type="ECO:0000256" key="4">
    <source>
        <dbReference type="ARBA" id="ARBA00023004"/>
    </source>
</evidence>
<evidence type="ECO:0000259" key="6">
    <source>
        <dbReference type="PROSITE" id="PS51379"/>
    </source>
</evidence>
<feature type="domain" description="4Fe-4S ferredoxin-type" evidence="6">
    <location>
        <begin position="564"/>
        <end position="593"/>
    </location>
</feature>
<dbReference type="Gene3D" id="3.40.50.11540">
    <property type="entry name" value="NADH-ubiquinone oxidoreductase 51kDa subunit"/>
    <property type="match status" value="1"/>
</dbReference>
<dbReference type="InterPro" id="IPR011538">
    <property type="entry name" value="Nuo51_FMN-bd"/>
</dbReference>
<dbReference type="FunFam" id="1.20.1440.230:FF:000001">
    <property type="entry name" value="Mitochondrial NADH dehydrogenase flavoprotein 1"/>
    <property type="match status" value="1"/>
</dbReference>
<dbReference type="Pfam" id="PF13237">
    <property type="entry name" value="Fer4_10"/>
    <property type="match status" value="1"/>
</dbReference>
<dbReference type="GO" id="GO:0010181">
    <property type="term" value="F:FMN binding"/>
    <property type="evidence" value="ECO:0007669"/>
    <property type="project" value="InterPro"/>
</dbReference>
<accession>A0A523YMX1</accession>
<dbReference type="GO" id="GO:0008137">
    <property type="term" value="F:NADH dehydrogenase (ubiquinone) activity"/>
    <property type="evidence" value="ECO:0007669"/>
    <property type="project" value="InterPro"/>
</dbReference>
<dbReference type="Pfam" id="PF01257">
    <property type="entry name" value="2Fe-2S_thioredx"/>
    <property type="match status" value="1"/>
</dbReference>
<dbReference type="PANTHER" id="PTHR43578">
    <property type="entry name" value="NADH-QUINONE OXIDOREDUCTASE SUBUNIT F"/>
    <property type="match status" value="1"/>
</dbReference>
<dbReference type="GO" id="GO:0046872">
    <property type="term" value="F:metal ion binding"/>
    <property type="evidence" value="ECO:0007669"/>
    <property type="project" value="UniProtKB-KW"/>
</dbReference>
<dbReference type="InterPro" id="IPR017896">
    <property type="entry name" value="4Fe4S_Fe-S-bd"/>
</dbReference>
<dbReference type="AlphaFoldDB" id="A0A523YMX1"/>
<keyword evidence="5" id="KW-0411">Iron-sulfur</keyword>
<evidence type="ECO:0000256" key="1">
    <source>
        <dbReference type="ARBA" id="ARBA00007523"/>
    </source>
</evidence>
<dbReference type="Proteomes" id="UP000316925">
    <property type="component" value="Unassembled WGS sequence"/>
</dbReference>
<gene>
    <name evidence="7" type="primary">nuoF</name>
    <name evidence="7" type="ORF">E3J33_03000</name>
</gene>
<dbReference type="Gene3D" id="1.20.1440.230">
    <property type="entry name" value="NADH-ubiquinone oxidoreductase 51kDa subunit, iron-sulphur binding domain"/>
    <property type="match status" value="1"/>
</dbReference>
<dbReference type="SMART" id="SM00928">
    <property type="entry name" value="NADH_4Fe-4S"/>
    <property type="match status" value="1"/>
</dbReference>
<name>A0A523YMX1_UNCAE</name>
<sequence length="618" mass="67636">MERNSLKKLSSIEELESYRTLILTKENLKKIRVRICMTGCRAYGAKEIKRALEEEIDTRGLGDRVEIISTGCHGFCARAPVMTIDPGDIFYQQVSSQDVPEIVSETLKKGKIVERLLYEDTTTGKRIVRSGDVPFYKKQTKNILRNCGRIDPTNISHYVARHGYAALGKVLGLGSPVKIIETVKRSDLRGRGGAGFPTGLKWSFAGAAKGNPKYFICNADEGDPGAFMDRALLEGDPHSVLEGMIIGGCAIGAKQGYIYVRAEYPIAIEHLEIAIRQAKELGFLGEDVLGSGFSFDIGIKQGAGAFVCGEETALIASIEGRRGMPRPRPPFPAQSGLWGRPTCINNVETLANVPYIFLEGADEYVKTGTEKSKGTKIFALAGEINNTGLVEVPMGTTLREVVFDIGGGVAKGRKFKAVQIGGPSGGCIPERYLDLPIDYDSLKGAGAIMGSGGMVVMDDNTCMVDIARFFLEFVQDESCGKCVPCRIGTKRMVEILMRITQGEGEAEDIEHLEELARMVKDASLCGLGQTAPNPVLSTLRYFRDECEAHIRDKKCPARVCRDLITYSIDREKCKGCLVCKKLCPEQAIEGKRKEPHRIDQAKCIKCGLCLDNCKFEAV</sequence>
<evidence type="ECO:0000313" key="7">
    <source>
        <dbReference type="EMBL" id="TET92834.1"/>
    </source>
</evidence>
<dbReference type="PANTHER" id="PTHR43578:SF3">
    <property type="entry name" value="NADH-QUINONE OXIDOREDUCTASE SUBUNIT F"/>
    <property type="match status" value="1"/>
</dbReference>
<evidence type="ECO:0000256" key="3">
    <source>
        <dbReference type="ARBA" id="ARBA00022723"/>
    </source>
</evidence>
<dbReference type="InterPro" id="IPR019575">
    <property type="entry name" value="Nuop51_4Fe4S-bd"/>
</dbReference>
<dbReference type="Gene3D" id="6.10.250.1450">
    <property type="match status" value="1"/>
</dbReference>
<dbReference type="NCBIfam" id="NF010120">
    <property type="entry name" value="PRK13596.1"/>
    <property type="match status" value="1"/>
</dbReference>